<dbReference type="InterPro" id="IPR003788">
    <property type="entry name" value="NDUFAF7"/>
</dbReference>
<dbReference type="Proteomes" id="UP000015104">
    <property type="component" value="Unassembled WGS sequence"/>
</dbReference>
<dbReference type="InterPro" id="IPR038375">
    <property type="entry name" value="NDUFAF7_sf"/>
</dbReference>
<keyword evidence="9" id="KW-1185">Reference proteome</keyword>
<evidence type="ECO:0000256" key="4">
    <source>
        <dbReference type="ARBA" id="ARBA00022679"/>
    </source>
</evidence>
<dbReference type="EMBL" id="CAEY01002034">
    <property type="status" value="NOT_ANNOTATED_CDS"/>
    <property type="molecule type" value="Genomic_DNA"/>
</dbReference>
<keyword evidence="5 7" id="KW-0496">Mitochondrion</keyword>
<dbReference type="OMA" id="YYHPQRN"/>
<keyword evidence="3 7" id="KW-0489">Methyltransferase</keyword>
<sequence length="399" mass="45476">MMFKSVQRLNPLHRQIIQRISFNGPLTISDYMKLVLTAPSNGFYMKQDVFGRSGHFTTSPEISQIFGELIAVWAVNEWQRFNSSRPLRIVELGPGRGTLVSDISRVLNKFSHTKDQASLHLVEISPYLVQLQEQKLCGNVSVLGKDDFTRHDSLTKLGLPITWYRSLDQVPEVPGFTVYIAHEFLDALPIHKFQKNESGEWREILVDIDANEELRYIISRHPTPASKLLITHDHDLSLDHLEICPEAALTVEKIAERLNRNDGCFLICDYGYDDKEKKSRDTFRAFRNHSQWDPLKEPGSADLTADVDFGYLKRHVGDKSLTYGPIDQQTFLKNLGIAVRLAMLLQAANAEQKKDLISGAKMILDDMGPRFKFMAMFPKLSKHLFKTDPPGFSSVYNPL</sequence>
<dbReference type="GO" id="GO:0032981">
    <property type="term" value="P:mitochondrial respiratory chain complex I assembly"/>
    <property type="evidence" value="ECO:0007669"/>
    <property type="project" value="TreeGrafter"/>
</dbReference>
<proteinExistence type="inferred from homology"/>
<evidence type="ECO:0000256" key="2">
    <source>
        <dbReference type="ARBA" id="ARBA00005891"/>
    </source>
</evidence>
<dbReference type="OrthoDB" id="438553at2759"/>
<evidence type="ECO:0000256" key="7">
    <source>
        <dbReference type="RuleBase" id="RU364114"/>
    </source>
</evidence>
<dbReference type="KEGG" id="tut:107363104"/>
<evidence type="ECO:0000256" key="6">
    <source>
        <dbReference type="ARBA" id="ARBA00048612"/>
    </source>
</evidence>
<accession>T1KEG8</accession>
<dbReference type="EC" id="2.1.1.320" evidence="7"/>
<dbReference type="InterPro" id="IPR029063">
    <property type="entry name" value="SAM-dependent_MTases_sf"/>
</dbReference>
<dbReference type="Pfam" id="PF02636">
    <property type="entry name" value="Methyltransf_28"/>
    <property type="match status" value="1"/>
</dbReference>
<evidence type="ECO:0000313" key="8">
    <source>
        <dbReference type="EnsemblMetazoa" id="tetur09g06600.1"/>
    </source>
</evidence>
<evidence type="ECO:0000256" key="5">
    <source>
        <dbReference type="ARBA" id="ARBA00023128"/>
    </source>
</evidence>
<gene>
    <name evidence="8" type="primary">107363104</name>
</gene>
<dbReference type="PANTHER" id="PTHR12049">
    <property type="entry name" value="PROTEIN ARGININE METHYLTRANSFERASE NDUFAF7, MITOCHONDRIAL"/>
    <property type="match status" value="1"/>
</dbReference>
<dbReference type="eggNOG" id="KOG2901">
    <property type="taxonomic scope" value="Eukaryota"/>
</dbReference>
<dbReference type="GO" id="GO:0035243">
    <property type="term" value="F:protein-arginine omega-N symmetric methyltransferase activity"/>
    <property type="evidence" value="ECO:0007669"/>
    <property type="project" value="UniProtKB-EC"/>
</dbReference>
<keyword evidence="4 7" id="KW-0808">Transferase</keyword>
<comment type="catalytic activity">
    <reaction evidence="6 7">
        <text>L-arginyl-[protein] + 2 S-adenosyl-L-methionine = N(omega),N(omega)'-dimethyl-L-arginyl-[protein] + 2 S-adenosyl-L-homocysteine + 2 H(+)</text>
        <dbReference type="Rhea" id="RHEA:48108"/>
        <dbReference type="Rhea" id="RHEA-COMP:10532"/>
        <dbReference type="Rhea" id="RHEA-COMP:11992"/>
        <dbReference type="ChEBI" id="CHEBI:15378"/>
        <dbReference type="ChEBI" id="CHEBI:29965"/>
        <dbReference type="ChEBI" id="CHEBI:57856"/>
        <dbReference type="ChEBI" id="CHEBI:59789"/>
        <dbReference type="ChEBI" id="CHEBI:88221"/>
        <dbReference type="EC" id="2.1.1.320"/>
    </reaction>
</comment>
<dbReference type="PANTHER" id="PTHR12049:SF7">
    <property type="entry name" value="PROTEIN ARGININE METHYLTRANSFERASE NDUFAF7, MITOCHONDRIAL"/>
    <property type="match status" value="1"/>
</dbReference>
<dbReference type="SUPFAM" id="SSF53335">
    <property type="entry name" value="S-adenosyl-L-methionine-dependent methyltransferases"/>
    <property type="match status" value="1"/>
</dbReference>
<organism evidence="8 9">
    <name type="scientific">Tetranychus urticae</name>
    <name type="common">Two-spotted spider mite</name>
    <dbReference type="NCBI Taxonomy" id="32264"/>
    <lineage>
        <taxon>Eukaryota</taxon>
        <taxon>Metazoa</taxon>
        <taxon>Ecdysozoa</taxon>
        <taxon>Arthropoda</taxon>
        <taxon>Chelicerata</taxon>
        <taxon>Arachnida</taxon>
        <taxon>Acari</taxon>
        <taxon>Acariformes</taxon>
        <taxon>Trombidiformes</taxon>
        <taxon>Prostigmata</taxon>
        <taxon>Eleutherengona</taxon>
        <taxon>Raphignathae</taxon>
        <taxon>Tetranychoidea</taxon>
        <taxon>Tetranychidae</taxon>
        <taxon>Tetranychus</taxon>
    </lineage>
</organism>
<dbReference type="GO" id="GO:0032259">
    <property type="term" value="P:methylation"/>
    <property type="evidence" value="ECO:0007669"/>
    <property type="project" value="UniProtKB-KW"/>
</dbReference>
<evidence type="ECO:0000313" key="9">
    <source>
        <dbReference type="Proteomes" id="UP000015104"/>
    </source>
</evidence>
<dbReference type="GO" id="GO:0005739">
    <property type="term" value="C:mitochondrion"/>
    <property type="evidence" value="ECO:0007669"/>
    <property type="project" value="UniProtKB-SubCell"/>
</dbReference>
<evidence type="ECO:0000256" key="1">
    <source>
        <dbReference type="ARBA" id="ARBA00004173"/>
    </source>
</evidence>
<reference evidence="9" key="1">
    <citation type="submission" date="2011-08" db="EMBL/GenBank/DDBJ databases">
        <authorList>
            <person name="Rombauts S."/>
        </authorList>
    </citation>
    <scope>NUCLEOTIDE SEQUENCE</scope>
    <source>
        <strain evidence="9">London</strain>
    </source>
</reference>
<dbReference type="STRING" id="32264.T1KEG8"/>
<dbReference type="AlphaFoldDB" id="T1KEG8"/>
<protein>
    <recommendedName>
        <fullName evidence="7">Protein arginine methyltransferase NDUFAF7</fullName>
        <ecNumber evidence="7">2.1.1.320</ecNumber>
    </recommendedName>
</protein>
<evidence type="ECO:0000256" key="3">
    <source>
        <dbReference type="ARBA" id="ARBA00022603"/>
    </source>
</evidence>
<comment type="similarity">
    <text evidence="2 7">Belongs to the NDUFAF7 family.</text>
</comment>
<dbReference type="EnsemblMetazoa" id="tetur09g06600.1">
    <property type="protein sequence ID" value="tetur09g06600.1"/>
    <property type="gene ID" value="tetur09g06600"/>
</dbReference>
<reference evidence="8" key="2">
    <citation type="submission" date="2015-06" db="UniProtKB">
        <authorList>
            <consortium name="EnsemblMetazoa"/>
        </authorList>
    </citation>
    <scope>IDENTIFICATION</scope>
</reference>
<comment type="subcellular location">
    <subcellularLocation>
        <location evidence="1 7">Mitochondrion</location>
    </subcellularLocation>
</comment>
<name>T1KEG8_TETUR</name>
<comment type="function">
    <text evidence="7">Arginine methyltransferase involved in the assembly or stability of mitochondrial NADH:ubiquinone oxidoreductase complex (complex I).</text>
</comment>
<dbReference type="HOGENOM" id="CLU_024840_3_1_1"/>
<dbReference type="Gene3D" id="3.40.50.12710">
    <property type="match status" value="1"/>
</dbReference>